<evidence type="ECO:0000256" key="6">
    <source>
        <dbReference type="ARBA" id="ARBA00040885"/>
    </source>
</evidence>
<keyword evidence="4" id="KW-0010">Activator</keyword>
<dbReference type="Gene3D" id="3.40.190.10">
    <property type="entry name" value="Periplasmic binding protein-like II"/>
    <property type="match status" value="2"/>
</dbReference>
<evidence type="ECO:0000259" key="8">
    <source>
        <dbReference type="PROSITE" id="PS50931"/>
    </source>
</evidence>
<dbReference type="Pfam" id="PF03466">
    <property type="entry name" value="LysR_substrate"/>
    <property type="match status" value="1"/>
</dbReference>
<dbReference type="InterPro" id="IPR000847">
    <property type="entry name" value="LysR_HTH_N"/>
</dbReference>
<keyword evidence="5" id="KW-0804">Transcription</keyword>
<dbReference type="FunFam" id="1.10.10.10:FF:000001">
    <property type="entry name" value="LysR family transcriptional regulator"/>
    <property type="match status" value="1"/>
</dbReference>
<dbReference type="PROSITE" id="PS50931">
    <property type="entry name" value="HTH_LYSR"/>
    <property type="match status" value="1"/>
</dbReference>
<name>A0A1X1UJG9_9MYCO</name>
<evidence type="ECO:0000313" key="10">
    <source>
        <dbReference type="Proteomes" id="UP000194000"/>
    </source>
</evidence>
<dbReference type="PRINTS" id="PR00039">
    <property type="entry name" value="HTHLYSR"/>
</dbReference>
<evidence type="ECO:0000256" key="5">
    <source>
        <dbReference type="ARBA" id="ARBA00023163"/>
    </source>
</evidence>
<dbReference type="GO" id="GO:0032993">
    <property type="term" value="C:protein-DNA complex"/>
    <property type="evidence" value="ECO:0007669"/>
    <property type="project" value="TreeGrafter"/>
</dbReference>
<dbReference type="AlphaFoldDB" id="A0A1X1UJG9"/>
<dbReference type="PANTHER" id="PTHR30346:SF28">
    <property type="entry name" value="HTH-TYPE TRANSCRIPTIONAL REGULATOR CYNR"/>
    <property type="match status" value="1"/>
</dbReference>
<dbReference type="GO" id="GO:0003677">
    <property type="term" value="F:DNA binding"/>
    <property type="evidence" value="ECO:0007669"/>
    <property type="project" value="UniProtKB-KW"/>
</dbReference>
<evidence type="ECO:0000256" key="7">
    <source>
        <dbReference type="ARBA" id="ARBA00056658"/>
    </source>
</evidence>
<evidence type="ECO:0000256" key="3">
    <source>
        <dbReference type="ARBA" id="ARBA00023125"/>
    </source>
</evidence>
<sequence length="293" mass="31399">MPDTAVPDLRRLSHFVAVVEASGFTRAAERLHLSQQALSSSVQQLEKEIGAALLVRSGRRISLTPAGQTLLDEGRTLLAAARTITRHTQAAAGAQPDEFVVGHSPAISSGEVYALLAPAIGALPSTSFTVVQLFPDRLVTGVREGSVNLGLRRGVVPRERLASTVARYDTLRIAVRSDHMLAGRSRIPVAELADETFVLWAPPGTSYYSDFLVNVCRRAGFEPHYRVSRVQGCPPEVAPLTDNAVAFVTSPPGPAIDGAVTVVDIEGPVLVPLQGLWQPHTRSAVRDLILAQR</sequence>
<keyword evidence="2" id="KW-0805">Transcription regulation</keyword>
<accession>A0A1X1UJG9</accession>
<feature type="domain" description="HTH lysR-type" evidence="8">
    <location>
        <begin position="7"/>
        <end position="64"/>
    </location>
</feature>
<dbReference type="STRING" id="1260918.AWC06_01675"/>
<protein>
    <recommendedName>
        <fullName evidence="6">Probable hydrogen peroxide-inducible genes activator</fullName>
    </recommendedName>
</protein>
<dbReference type="SUPFAM" id="SSF46785">
    <property type="entry name" value="Winged helix' DNA-binding domain"/>
    <property type="match status" value="1"/>
</dbReference>
<evidence type="ECO:0000256" key="1">
    <source>
        <dbReference type="ARBA" id="ARBA00009437"/>
    </source>
</evidence>
<dbReference type="PANTHER" id="PTHR30346">
    <property type="entry name" value="TRANSCRIPTIONAL DUAL REGULATOR HCAR-RELATED"/>
    <property type="match status" value="1"/>
</dbReference>
<dbReference type="OrthoDB" id="3176554at2"/>
<comment type="function">
    <text evidence="7">Required for the induction the katG gene for catalase. Involved in the response to hydrogen peroxide.</text>
</comment>
<evidence type="ECO:0000256" key="2">
    <source>
        <dbReference type="ARBA" id="ARBA00023015"/>
    </source>
</evidence>
<proteinExistence type="inferred from homology"/>
<comment type="caution">
    <text evidence="9">The sequence shown here is derived from an EMBL/GenBank/DDBJ whole genome shotgun (WGS) entry which is preliminary data.</text>
</comment>
<keyword evidence="3" id="KW-0238">DNA-binding</keyword>
<dbReference type="SUPFAM" id="SSF53850">
    <property type="entry name" value="Periplasmic binding protein-like II"/>
    <property type="match status" value="1"/>
</dbReference>
<dbReference type="RefSeq" id="WP_085199740.1">
    <property type="nucleotide sequence ID" value="NZ_JACKVI010000012.1"/>
</dbReference>
<keyword evidence="10" id="KW-1185">Reference proteome</keyword>
<dbReference type="InterPro" id="IPR005119">
    <property type="entry name" value="LysR_subst-bd"/>
</dbReference>
<dbReference type="GO" id="GO:0003700">
    <property type="term" value="F:DNA-binding transcription factor activity"/>
    <property type="evidence" value="ECO:0007669"/>
    <property type="project" value="InterPro"/>
</dbReference>
<organism evidence="9 10">
    <name type="scientific">Mycobacterium fragae</name>
    <dbReference type="NCBI Taxonomy" id="1260918"/>
    <lineage>
        <taxon>Bacteria</taxon>
        <taxon>Bacillati</taxon>
        <taxon>Actinomycetota</taxon>
        <taxon>Actinomycetes</taxon>
        <taxon>Mycobacteriales</taxon>
        <taxon>Mycobacteriaceae</taxon>
        <taxon>Mycobacterium</taxon>
    </lineage>
</organism>
<gene>
    <name evidence="9" type="ORF">AWC06_01675</name>
</gene>
<dbReference type="Proteomes" id="UP000194000">
    <property type="component" value="Unassembled WGS sequence"/>
</dbReference>
<evidence type="ECO:0000256" key="4">
    <source>
        <dbReference type="ARBA" id="ARBA00023159"/>
    </source>
</evidence>
<dbReference type="InterPro" id="IPR036390">
    <property type="entry name" value="WH_DNA-bd_sf"/>
</dbReference>
<dbReference type="InterPro" id="IPR036388">
    <property type="entry name" value="WH-like_DNA-bd_sf"/>
</dbReference>
<dbReference type="Pfam" id="PF00126">
    <property type="entry name" value="HTH_1"/>
    <property type="match status" value="1"/>
</dbReference>
<comment type="similarity">
    <text evidence="1">Belongs to the LysR transcriptional regulatory family.</text>
</comment>
<evidence type="ECO:0000313" key="9">
    <source>
        <dbReference type="EMBL" id="ORV56931.1"/>
    </source>
</evidence>
<reference evidence="9 10" key="1">
    <citation type="submission" date="2016-01" db="EMBL/GenBank/DDBJ databases">
        <title>The new phylogeny of the genus Mycobacterium.</title>
        <authorList>
            <person name="Tarcisio F."/>
            <person name="Conor M."/>
            <person name="Antonella G."/>
            <person name="Elisabetta G."/>
            <person name="Giulia F.S."/>
            <person name="Sara T."/>
            <person name="Anna F."/>
            <person name="Clotilde B."/>
            <person name="Roberto B."/>
            <person name="Veronica D.S."/>
            <person name="Fabio R."/>
            <person name="Monica P."/>
            <person name="Olivier J."/>
            <person name="Enrico T."/>
            <person name="Nicola S."/>
        </authorList>
    </citation>
    <scope>NUCLEOTIDE SEQUENCE [LARGE SCALE GENOMIC DNA]</scope>
    <source>
        <strain evidence="9 10">DSM 45731</strain>
    </source>
</reference>
<dbReference type="Gene3D" id="1.10.10.10">
    <property type="entry name" value="Winged helix-like DNA-binding domain superfamily/Winged helix DNA-binding domain"/>
    <property type="match status" value="1"/>
</dbReference>
<dbReference type="EMBL" id="LQOW01000031">
    <property type="protein sequence ID" value="ORV56931.1"/>
    <property type="molecule type" value="Genomic_DNA"/>
</dbReference>